<feature type="region of interest" description="Disordered" evidence="2">
    <location>
        <begin position="189"/>
        <end position="209"/>
    </location>
</feature>
<dbReference type="PROSITE" id="PS00741">
    <property type="entry name" value="DH_1"/>
    <property type="match status" value="1"/>
</dbReference>
<dbReference type="SMART" id="SM00324">
    <property type="entry name" value="RhoGAP"/>
    <property type="match status" value="1"/>
</dbReference>
<feature type="compositionally biased region" description="Polar residues" evidence="2">
    <location>
        <begin position="496"/>
        <end position="506"/>
    </location>
</feature>
<dbReference type="OrthoDB" id="2155291at2759"/>
<dbReference type="InterPro" id="IPR001331">
    <property type="entry name" value="GDS_CDC24_CS"/>
</dbReference>
<feature type="region of interest" description="Disordered" evidence="2">
    <location>
        <begin position="566"/>
        <end position="647"/>
    </location>
</feature>
<dbReference type="PANTHER" id="PTHR23182">
    <property type="entry name" value="BREAKPOINT CLUSTER REGION PROTEIN BCR"/>
    <property type="match status" value="1"/>
</dbReference>
<dbReference type="InterPro" id="IPR008936">
    <property type="entry name" value="Rho_GTPase_activation_prot"/>
</dbReference>
<evidence type="ECO:0000259" key="3">
    <source>
        <dbReference type="PROSITE" id="PS50003"/>
    </source>
</evidence>
<dbReference type="PROSITE" id="PS50003">
    <property type="entry name" value="PH_DOMAIN"/>
    <property type="match status" value="1"/>
</dbReference>
<dbReference type="Pfam" id="PF00621">
    <property type="entry name" value="RhoGEF"/>
    <property type="match status" value="1"/>
</dbReference>
<keyword evidence="1" id="KW-0343">GTPase activation</keyword>
<dbReference type="SUPFAM" id="SSF48065">
    <property type="entry name" value="DBL homology domain (DH-domain)"/>
    <property type="match status" value="1"/>
</dbReference>
<dbReference type="Gene3D" id="1.10.555.10">
    <property type="entry name" value="Rho GTPase activation protein"/>
    <property type="match status" value="1"/>
</dbReference>
<dbReference type="STRING" id="6573.A0A210QCX5"/>
<dbReference type="InterPro" id="IPR001849">
    <property type="entry name" value="PH_domain"/>
</dbReference>
<dbReference type="GO" id="GO:0016020">
    <property type="term" value="C:membrane"/>
    <property type="evidence" value="ECO:0007669"/>
    <property type="project" value="TreeGrafter"/>
</dbReference>
<accession>A0A210QCX5</accession>
<dbReference type="Pfam" id="PF00620">
    <property type="entry name" value="RhoGAP"/>
    <property type="match status" value="1"/>
</dbReference>
<comment type="caution">
    <text evidence="6">The sequence shown here is derived from an EMBL/GenBank/DDBJ whole genome shotgun (WGS) entry which is preliminary data.</text>
</comment>
<gene>
    <name evidence="6" type="ORF">KP79_PYT16069</name>
</gene>
<dbReference type="PROSITE" id="PS50238">
    <property type="entry name" value="RHOGAP"/>
    <property type="match status" value="1"/>
</dbReference>
<dbReference type="EMBL" id="NEDP02004151">
    <property type="protein sequence ID" value="OWF46562.1"/>
    <property type="molecule type" value="Genomic_DNA"/>
</dbReference>
<dbReference type="GO" id="GO:0035556">
    <property type="term" value="P:intracellular signal transduction"/>
    <property type="evidence" value="ECO:0007669"/>
    <property type="project" value="InterPro"/>
</dbReference>
<keyword evidence="7" id="KW-1185">Reference proteome</keyword>
<dbReference type="InterPro" id="IPR000219">
    <property type="entry name" value="DH_dom"/>
</dbReference>
<feature type="domain" description="PH" evidence="3">
    <location>
        <begin position="889"/>
        <end position="1053"/>
    </location>
</feature>
<dbReference type="InterPro" id="IPR035899">
    <property type="entry name" value="DBL_dom_sf"/>
</dbReference>
<dbReference type="PANTHER" id="PTHR23182:SF1">
    <property type="entry name" value="RHO GTPASE ACTIVATING PROTEIN AT 1A, ISOFORM E"/>
    <property type="match status" value="1"/>
</dbReference>
<feature type="region of interest" description="Disordered" evidence="2">
    <location>
        <begin position="243"/>
        <end position="385"/>
    </location>
</feature>
<feature type="compositionally biased region" description="Low complexity" evidence="2">
    <location>
        <begin position="252"/>
        <end position="262"/>
    </location>
</feature>
<feature type="compositionally biased region" description="Low complexity" evidence="2">
    <location>
        <begin position="303"/>
        <end position="312"/>
    </location>
</feature>
<evidence type="ECO:0000313" key="6">
    <source>
        <dbReference type="EMBL" id="OWF46562.1"/>
    </source>
</evidence>
<dbReference type="PROSITE" id="PS50010">
    <property type="entry name" value="DH_2"/>
    <property type="match status" value="1"/>
</dbReference>
<feature type="compositionally biased region" description="Basic and acidic residues" evidence="2">
    <location>
        <begin position="597"/>
        <end position="609"/>
    </location>
</feature>
<proteinExistence type="predicted"/>
<dbReference type="InterPro" id="IPR011993">
    <property type="entry name" value="PH-like_dom_sf"/>
</dbReference>
<feature type="region of interest" description="Disordered" evidence="2">
    <location>
        <begin position="149"/>
        <end position="170"/>
    </location>
</feature>
<organism evidence="6 7">
    <name type="scientific">Mizuhopecten yessoensis</name>
    <name type="common">Japanese scallop</name>
    <name type="synonym">Patinopecten yessoensis</name>
    <dbReference type="NCBI Taxonomy" id="6573"/>
    <lineage>
        <taxon>Eukaryota</taxon>
        <taxon>Metazoa</taxon>
        <taxon>Spiralia</taxon>
        <taxon>Lophotrochozoa</taxon>
        <taxon>Mollusca</taxon>
        <taxon>Bivalvia</taxon>
        <taxon>Autobranchia</taxon>
        <taxon>Pteriomorphia</taxon>
        <taxon>Pectinida</taxon>
        <taxon>Pectinoidea</taxon>
        <taxon>Pectinidae</taxon>
        <taxon>Mizuhopecten</taxon>
    </lineage>
</organism>
<sequence>MSGKLAHEIDMDVVAFFAGEWKKKFPSVGEPDVLKLDHFSSQNRSLSEFQQLHEAAREKVIEIKSQLDQAEFMEDFLSNIVIMRTGQHIDSNVGYLGACDMTGVTKRRVGSGEELVTRNTGHHSSEAINNTGSRAVTKISVGDHQRWSGRTRVPGLLSRGQGTCTGKSAGEKQVDQDFTCTWLDNLSGIQKENGSSSDEETDNNAPSDLLAHDLNEKNFTGNSEVPTGNLATMELGTDSTSTADVFHTNHQNSSNLSSSVKSVGEDEQNTDDVDLGFGVSRQSVSDRIKSVERRISCKKSSEKSSVSSEQSKAPPPPRPRPISRPRLSRPKPPQISKSPSTDSETVPQKSEGEPELTASLRSRGPLETNLGLERDTSQAGNPLSTVHNDHMHAAVIEIDPTQCHPEPAHLYRSGNETETTAIEHITVTSPADADSIEHKVITVSQDCGHNLDDEDMKKIRKLSSGLSSSSETHNVHVLGTSFRKFPDNESDKVVDTKSNGINSNVPTDMEEASDMGEKKTIKGIVRRLKTHELQDLQTNSTDKKKKSNYLNISLNVLLTQVDQLKVSDESSDSDNEDGALGGTRDAGDISGVTNENEYNKKTDEGDRSSTEGNTLSVPDVHHMHRKKVSTTSIDTQSDEDVTDGRHRIKRTKSEDDLDTISCDSHDELDVVDHEDEVETEKSRKLRMRKILVNGILSSEENYLSCLDELVNFKRKLQMGCETNPLCSFEDLTTIFYKVEDIHVHHKTFVSSLKEKVDQWSDDQEIGQIFKELIVFFPTYKEFVENTNKALECVAKCSNENPDFKKMALNLKVKGPQSDEKVVASLEEILFKPVQRLQRNTLVLHDLIKVTPEDHKDIATLQGALKIADHNLRNFGVDEDADDKSEDKRHLVKSGFVVEIEGRSRKLRFLFLFSDVLVCTKHKISGRHKVRSFECKWFVPMFQMSMAPKGDKVYDCKEDIDAMKKKIVSLKAELRSEMRNAEPNKDRWSIAGKVQQRSIDKLRKKIEEQEASLVLASPHMPITFSSKGDNKYIILLSNDFEREEWRDAIDNQLKHHSPQGQPSPPHNAIQRQLSIHDIQSMINDSKQLPQVNKIGNVLMRKDEEMLNGNLNVTIHTLAGVDKPCEIFCQLELDSYGHFFMKARSTTSSVIHVGDRSWDEDFEIELDGSQTLRILCYKKDGAMDELIGRSALELSKSWLSSTFKEQKISMNDLTLTISVRHTPTSKTLKRMPSKIQGGVFGVRLKTIISREHKTIPTIVTTCLKEIEARGLDELGIYRVSGVTSEIQRLKKTFDKNMRAGINLVNSCDINAVTGVLKLFFRELPEPLFTEANYKAFISTAGLKDLPSKEKCMLQLLHDLPDENYYTIVSVVEHLVKVVQCESENKMSISNLATVFGPTLLQPAVKDSKLSPAQIMMQGAQDVFSQAEVLSFFLNLCFSGRSIRRSSAHLI</sequence>
<dbReference type="SUPFAM" id="SSF50729">
    <property type="entry name" value="PH domain-like"/>
    <property type="match status" value="1"/>
</dbReference>
<feature type="compositionally biased region" description="Basic and acidic residues" evidence="2">
    <location>
        <begin position="284"/>
        <end position="302"/>
    </location>
</feature>
<dbReference type="SMART" id="SM00325">
    <property type="entry name" value="RhoGEF"/>
    <property type="match status" value="1"/>
</dbReference>
<feature type="region of interest" description="Disordered" evidence="2">
    <location>
        <begin position="489"/>
        <end position="516"/>
    </location>
</feature>
<dbReference type="GO" id="GO:0005085">
    <property type="term" value="F:guanyl-nucleotide exchange factor activity"/>
    <property type="evidence" value="ECO:0007669"/>
    <property type="project" value="InterPro"/>
</dbReference>
<dbReference type="SUPFAM" id="SSF48350">
    <property type="entry name" value="GTPase activation domain, GAP"/>
    <property type="match status" value="1"/>
</dbReference>
<feature type="domain" description="Rho-GAP" evidence="5">
    <location>
        <begin position="1240"/>
        <end position="1438"/>
    </location>
</feature>
<reference evidence="6 7" key="1">
    <citation type="journal article" date="2017" name="Nat. Ecol. Evol.">
        <title>Scallop genome provides insights into evolution of bilaterian karyotype and development.</title>
        <authorList>
            <person name="Wang S."/>
            <person name="Zhang J."/>
            <person name="Jiao W."/>
            <person name="Li J."/>
            <person name="Xun X."/>
            <person name="Sun Y."/>
            <person name="Guo X."/>
            <person name="Huan P."/>
            <person name="Dong B."/>
            <person name="Zhang L."/>
            <person name="Hu X."/>
            <person name="Sun X."/>
            <person name="Wang J."/>
            <person name="Zhao C."/>
            <person name="Wang Y."/>
            <person name="Wang D."/>
            <person name="Huang X."/>
            <person name="Wang R."/>
            <person name="Lv J."/>
            <person name="Li Y."/>
            <person name="Zhang Z."/>
            <person name="Liu B."/>
            <person name="Lu W."/>
            <person name="Hui Y."/>
            <person name="Liang J."/>
            <person name="Zhou Z."/>
            <person name="Hou R."/>
            <person name="Li X."/>
            <person name="Liu Y."/>
            <person name="Li H."/>
            <person name="Ning X."/>
            <person name="Lin Y."/>
            <person name="Zhao L."/>
            <person name="Xing Q."/>
            <person name="Dou J."/>
            <person name="Li Y."/>
            <person name="Mao J."/>
            <person name="Guo H."/>
            <person name="Dou H."/>
            <person name="Li T."/>
            <person name="Mu C."/>
            <person name="Jiang W."/>
            <person name="Fu Q."/>
            <person name="Fu X."/>
            <person name="Miao Y."/>
            <person name="Liu J."/>
            <person name="Yu Q."/>
            <person name="Li R."/>
            <person name="Liao H."/>
            <person name="Li X."/>
            <person name="Kong Y."/>
            <person name="Jiang Z."/>
            <person name="Chourrout D."/>
            <person name="Li R."/>
            <person name="Bao Z."/>
        </authorList>
    </citation>
    <scope>NUCLEOTIDE SEQUENCE [LARGE SCALE GENOMIC DNA]</scope>
    <source>
        <strain evidence="6 7">PY_sf001</strain>
    </source>
</reference>
<dbReference type="InterPro" id="IPR000198">
    <property type="entry name" value="RhoGAP_dom"/>
</dbReference>
<dbReference type="InterPro" id="IPR037769">
    <property type="entry name" value="Abr/Bcr"/>
</dbReference>
<evidence type="ECO:0000259" key="5">
    <source>
        <dbReference type="PROSITE" id="PS50238"/>
    </source>
</evidence>
<protein>
    <submittedName>
        <fullName evidence="6">Active breakpoint cluster region-related protein</fullName>
    </submittedName>
</protein>
<feature type="domain" description="DH" evidence="4">
    <location>
        <begin position="687"/>
        <end position="865"/>
    </location>
</feature>
<evidence type="ECO:0000259" key="4">
    <source>
        <dbReference type="PROSITE" id="PS50010"/>
    </source>
</evidence>
<dbReference type="Gene3D" id="2.30.29.30">
    <property type="entry name" value="Pleckstrin-homology domain (PH domain)/Phosphotyrosine-binding domain (PTB)"/>
    <property type="match status" value="1"/>
</dbReference>
<dbReference type="SMART" id="SM00233">
    <property type="entry name" value="PH"/>
    <property type="match status" value="1"/>
</dbReference>
<feature type="compositionally biased region" description="Polar residues" evidence="2">
    <location>
        <begin position="335"/>
        <end position="348"/>
    </location>
</feature>
<dbReference type="GO" id="GO:0005096">
    <property type="term" value="F:GTPase activator activity"/>
    <property type="evidence" value="ECO:0007669"/>
    <property type="project" value="UniProtKB-KW"/>
</dbReference>
<evidence type="ECO:0000313" key="7">
    <source>
        <dbReference type="Proteomes" id="UP000242188"/>
    </source>
</evidence>
<name>A0A210QCX5_MIZYE</name>
<dbReference type="Proteomes" id="UP000242188">
    <property type="component" value="Unassembled WGS sequence"/>
</dbReference>
<dbReference type="CDD" id="cd00160">
    <property type="entry name" value="RhoGEF"/>
    <property type="match status" value="1"/>
</dbReference>
<evidence type="ECO:0000256" key="2">
    <source>
        <dbReference type="SAM" id="MobiDB-lite"/>
    </source>
</evidence>
<evidence type="ECO:0000256" key="1">
    <source>
        <dbReference type="ARBA" id="ARBA00022468"/>
    </source>
</evidence>
<feature type="compositionally biased region" description="Acidic residues" evidence="2">
    <location>
        <begin position="265"/>
        <end position="274"/>
    </location>
</feature>
<dbReference type="Gene3D" id="1.20.900.10">
    <property type="entry name" value="Dbl homology (DH) domain"/>
    <property type="match status" value="1"/>
</dbReference>